<evidence type="ECO:0000256" key="7">
    <source>
        <dbReference type="RuleBase" id="RU079119"/>
    </source>
</evidence>
<keyword evidence="5 7" id="KW-0472">Membrane</keyword>
<feature type="transmembrane region" description="Helical" evidence="7">
    <location>
        <begin position="225"/>
        <end position="244"/>
    </location>
</feature>
<comment type="catalytic activity">
    <reaction evidence="7">
        <text>L-cysteinyl-[protein] + hexadecanoyl-CoA = S-hexadecanoyl-L-cysteinyl-[protein] + CoA</text>
        <dbReference type="Rhea" id="RHEA:36683"/>
        <dbReference type="Rhea" id="RHEA-COMP:10131"/>
        <dbReference type="Rhea" id="RHEA-COMP:11032"/>
        <dbReference type="ChEBI" id="CHEBI:29950"/>
        <dbReference type="ChEBI" id="CHEBI:57287"/>
        <dbReference type="ChEBI" id="CHEBI:57379"/>
        <dbReference type="ChEBI" id="CHEBI:74151"/>
        <dbReference type="EC" id="2.3.1.225"/>
    </reaction>
</comment>
<keyword evidence="10" id="KW-1185">Reference proteome</keyword>
<dbReference type="GO" id="GO:0016020">
    <property type="term" value="C:membrane"/>
    <property type="evidence" value="ECO:0007669"/>
    <property type="project" value="UniProtKB-SubCell"/>
</dbReference>
<feature type="transmembrane region" description="Helical" evidence="7">
    <location>
        <begin position="12"/>
        <end position="32"/>
    </location>
</feature>
<dbReference type="Pfam" id="PF01529">
    <property type="entry name" value="DHHC"/>
    <property type="match status" value="1"/>
</dbReference>
<dbReference type="AlphaFoldDB" id="A0A0D2WS27"/>
<evidence type="ECO:0000259" key="8">
    <source>
        <dbReference type="Pfam" id="PF01529"/>
    </source>
</evidence>
<comment type="subcellular location">
    <subcellularLocation>
        <location evidence="1">Membrane</location>
        <topology evidence="1">Multi-pass membrane protein</topology>
    </subcellularLocation>
</comment>
<accession>A0A0D2WS27</accession>
<reference evidence="10" key="1">
    <citation type="submission" date="2011-02" db="EMBL/GenBank/DDBJ databases">
        <title>The Genome Sequence of Capsaspora owczarzaki ATCC 30864.</title>
        <authorList>
            <person name="Russ C."/>
            <person name="Cuomo C."/>
            <person name="Burger G."/>
            <person name="Gray M.W."/>
            <person name="Holland P.W.H."/>
            <person name="King N."/>
            <person name="Lang F.B.F."/>
            <person name="Roger A.J."/>
            <person name="Ruiz-Trillo I."/>
            <person name="Young S.K."/>
            <person name="Zeng Q."/>
            <person name="Gargeya S."/>
            <person name="Alvarado L."/>
            <person name="Berlin A."/>
            <person name="Chapman S.B."/>
            <person name="Chen Z."/>
            <person name="Freedman E."/>
            <person name="Gellesch M."/>
            <person name="Goldberg J."/>
            <person name="Griggs A."/>
            <person name="Gujja S."/>
            <person name="Heilman E."/>
            <person name="Heiman D."/>
            <person name="Howarth C."/>
            <person name="Mehta T."/>
            <person name="Neiman D."/>
            <person name="Pearson M."/>
            <person name="Roberts A."/>
            <person name="Saif S."/>
            <person name="Shea T."/>
            <person name="Shenoy N."/>
            <person name="Sisk P."/>
            <person name="Stolte C."/>
            <person name="Sykes S."/>
            <person name="White J."/>
            <person name="Yandava C."/>
            <person name="Haas B."/>
            <person name="Nusbaum C."/>
            <person name="Birren B."/>
        </authorList>
    </citation>
    <scope>NUCLEOTIDE SEQUENCE</scope>
    <source>
        <strain evidence="10">ATCC 30864</strain>
    </source>
</reference>
<dbReference type="EMBL" id="KE346366">
    <property type="protein sequence ID" value="KJE94153.1"/>
    <property type="molecule type" value="Genomic_DNA"/>
</dbReference>
<feature type="transmembrane region" description="Helical" evidence="7">
    <location>
        <begin position="190"/>
        <end position="213"/>
    </location>
</feature>
<dbReference type="GO" id="GO:0019706">
    <property type="term" value="F:protein-cysteine S-palmitoyltransferase activity"/>
    <property type="evidence" value="ECO:0007669"/>
    <property type="project" value="UniProtKB-EC"/>
</dbReference>
<evidence type="ECO:0000313" key="9">
    <source>
        <dbReference type="EMBL" id="KJE94153.1"/>
    </source>
</evidence>
<dbReference type="PROSITE" id="PS50216">
    <property type="entry name" value="DHHC"/>
    <property type="match status" value="1"/>
</dbReference>
<evidence type="ECO:0000256" key="3">
    <source>
        <dbReference type="ARBA" id="ARBA00022692"/>
    </source>
</evidence>
<keyword evidence="2 7" id="KW-0808">Transferase</keyword>
<evidence type="ECO:0000256" key="1">
    <source>
        <dbReference type="ARBA" id="ARBA00004141"/>
    </source>
</evidence>
<dbReference type="OrthoDB" id="6781668at2759"/>
<keyword evidence="4 7" id="KW-1133">Transmembrane helix</keyword>
<evidence type="ECO:0000256" key="6">
    <source>
        <dbReference type="ARBA" id="ARBA00023315"/>
    </source>
</evidence>
<dbReference type="STRING" id="595528.A0A0D2WS27"/>
<comment type="similarity">
    <text evidence="7">Belongs to the DHHC palmitoyltransferase family.</text>
</comment>
<sequence length="329" mass="36255">MVVRADRLPVTFMGLAIVYGAVTTLWCLLPTLSETLTQPSSSSVIRRLVLGTTLGQAFNVIALLYLGVSMTFNWIMSIVATSFNHPHDAADSNHASSHEHAHGEAAIHQATHSRTFCAACGQQRPLRTHHCSACNRCIARRDHHCFFVGTCIGQENHRYFLSFLAFSWMACTWVAVLTFCLPIPTADSWWLAVAIGFAPWVRIALVQLGVLNLAAAGPVVPMSLLILRTLTCTSSIAALLMLVYQLRAIVQGQTVLERRRQTASAAFEDLGVKANLQAVLGVHPSWWYSWIVPHYTNAAHAQQLRAVFQKAQGPPSTNELPNSQLVKYQ</sequence>
<feature type="transmembrane region" description="Helical" evidence="7">
    <location>
        <begin position="44"/>
        <end position="68"/>
    </location>
</feature>
<name>A0A0D2WS27_CAPO3</name>
<evidence type="ECO:0000256" key="2">
    <source>
        <dbReference type="ARBA" id="ARBA00022679"/>
    </source>
</evidence>
<feature type="transmembrane region" description="Helical" evidence="7">
    <location>
        <begin position="159"/>
        <end position="184"/>
    </location>
</feature>
<organism evidence="9 10">
    <name type="scientific">Capsaspora owczarzaki (strain ATCC 30864)</name>
    <dbReference type="NCBI Taxonomy" id="595528"/>
    <lineage>
        <taxon>Eukaryota</taxon>
        <taxon>Filasterea</taxon>
        <taxon>Capsaspora</taxon>
    </lineage>
</organism>
<dbReference type="PhylomeDB" id="A0A0D2WS27"/>
<keyword evidence="3 7" id="KW-0812">Transmembrane</keyword>
<dbReference type="InterPro" id="IPR001594">
    <property type="entry name" value="Palmitoyltrfase_DHHC"/>
</dbReference>
<dbReference type="EC" id="2.3.1.225" evidence="7"/>
<feature type="domain" description="Palmitoyltransferase DHHC" evidence="8">
    <location>
        <begin position="112"/>
        <end position="260"/>
    </location>
</feature>
<dbReference type="InterPro" id="IPR039859">
    <property type="entry name" value="PFA4/ZDH16/20/ERF2-like"/>
</dbReference>
<dbReference type="Proteomes" id="UP000008743">
    <property type="component" value="Unassembled WGS sequence"/>
</dbReference>
<dbReference type="InParanoid" id="A0A0D2WS27"/>
<protein>
    <recommendedName>
        <fullName evidence="7">Palmitoyltransferase</fullName>
        <ecNumber evidence="7">2.3.1.225</ecNumber>
    </recommendedName>
</protein>
<evidence type="ECO:0000313" key="10">
    <source>
        <dbReference type="Proteomes" id="UP000008743"/>
    </source>
</evidence>
<keyword evidence="6 7" id="KW-0012">Acyltransferase</keyword>
<comment type="domain">
    <text evidence="7">The DHHC domain is required for palmitoyltransferase activity.</text>
</comment>
<proteinExistence type="inferred from homology"/>
<dbReference type="PANTHER" id="PTHR12246">
    <property type="entry name" value="PALMITOYLTRANSFERASE ZDHHC16"/>
    <property type="match status" value="1"/>
</dbReference>
<gene>
    <name evidence="9" type="ORF">CAOG_004837</name>
</gene>
<evidence type="ECO:0000256" key="4">
    <source>
        <dbReference type="ARBA" id="ARBA00022989"/>
    </source>
</evidence>
<dbReference type="RefSeq" id="XP_004347588.2">
    <property type="nucleotide sequence ID" value="XM_004347538.2"/>
</dbReference>
<evidence type="ECO:0000256" key="5">
    <source>
        <dbReference type="ARBA" id="ARBA00023136"/>
    </source>
</evidence>